<dbReference type="Proteomes" id="UP000582837">
    <property type="component" value="Unassembled WGS sequence"/>
</dbReference>
<keyword evidence="2" id="KW-1185">Reference proteome</keyword>
<name>A0A841H3W7_9BACT</name>
<sequence length="161" mass="16840">MNRGARSHPAADAATGVHDAVIASAWRGPGPAQVEDSTPVFILPAQPLPPMIQRQIAALPDGLAQRLAAISATRTPSAALPLPAGTALVDSGESRRIQEEGYGGAVMLAVSPVAFSDDSTHALVYLEQHCGPVCGSGKVVWLARDSRGRWRVRGEVVTTMQ</sequence>
<accession>A0A841H3W7</accession>
<dbReference type="AlphaFoldDB" id="A0A841H3W7"/>
<dbReference type="RefSeq" id="WP_170032716.1">
    <property type="nucleotide sequence ID" value="NZ_JABDTL010000001.1"/>
</dbReference>
<evidence type="ECO:0000313" key="2">
    <source>
        <dbReference type="Proteomes" id="UP000582837"/>
    </source>
</evidence>
<protein>
    <submittedName>
        <fullName evidence="1">Uncharacterized protein</fullName>
    </submittedName>
</protein>
<evidence type="ECO:0000313" key="1">
    <source>
        <dbReference type="EMBL" id="MBB6072596.1"/>
    </source>
</evidence>
<proteinExistence type="predicted"/>
<comment type="caution">
    <text evidence="1">The sequence shown here is derived from an EMBL/GenBank/DDBJ whole genome shotgun (WGS) entry which is preliminary data.</text>
</comment>
<reference evidence="1 2" key="1">
    <citation type="submission" date="2020-08" db="EMBL/GenBank/DDBJ databases">
        <title>Genomic Encyclopedia of Type Strains, Phase IV (KMG-IV): sequencing the most valuable type-strain genomes for metagenomic binning, comparative biology and taxonomic classification.</title>
        <authorList>
            <person name="Goeker M."/>
        </authorList>
    </citation>
    <scope>NUCLEOTIDE SEQUENCE [LARGE SCALE GENOMIC DNA]</scope>
    <source>
        <strain evidence="1 2">DSM 29007</strain>
    </source>
</reference>
<organism evidence="1 2">
    <name type="scientific">Longimicrobium terrae</name>
    <dbReference type="NCBI Taxonomy" id="1639882"/>
    <lineage>
        <taxon>Bacteria</taxon>
        <taxon>Pseudomonadati</taxon>
        <taxon>Gemmatimonadota</taxon>
        <taxon>Longimicrobiia</taxon>
        <taxon>Longimicrobiales</taxon>
        <taxon>Longimicrobiaceae</taxon>
        <taxon>Longimicrobium</taxon>
    </lineage>
</organism>
<gene>
    <name evidence="1" type="ORF">HNQ61_004259</name>
</gene>
<dbReference type="EMBL" id="JACHIA010000016">
    <property type="protein sequence ID" value="MBB6072596.1"/>
    <property type="molecule type" value="Genomic_DNA"/>
</dbReference>